<dbReference type="Gene3D" id="1.10.443.10">
    <property type="entry name" value="Intergrase catalytic core"/>
    <property type="match status" value="1"/>
</dbReference>
<dbReference type="PROSITE" id="PS51900">
    <property type="entry name" value="CB"/>
    <property type="match status" value="1"/>
</dbReference>
<evidence type="ECO:0000313" key="9">
    <source>
        <dbReference type="Proteomes" id="UP000295621"/>
    </source>
</evidence>
<evidence type="ECO:0000256" key="1">
    <source>
        <dbReference type="ARBA" id="ARBA00008857"/>
    </source>
</evidence>
<dbReference type="Pfam" id="PF14659">
    <property type="entry name" value="Phage_int_SAM_3"/>
    <property type="match status" value="1"/>
</dbReference>
<reference evidence="8 9" key="1">
    <citation type="submission" date="2019-02" db="EMBL/GenBank/DDBJ databases">
        <title>Draft genome sequences of novel Actinobacteria.</title>
        <authorList>
            <person name="Sahin N."/>
            <person name="Ay H."/>
            <person name="Saygin H."/>
        </authorList>
    </citation>
    <scope>NUCLEOTIDE SEQUENCE [LARGE SCALE GENOMIC DNA]</scope>
    <source>
        <strain evidence="8 9">KC603</strain>
    </source>
</reference>
<dbReference type="Gene3D" id="1.10.150.130">
    <property type="match status" value="1"/>
</dbReference>
<dbReference type="InterPro" id="IPR013762">
    <property type="entry name" value="Integrase-like_cat_sf"/>
</dbReference>
<dbReference type="InterPro" id="IPR050808">
    <property type="entry name" value="Phage_Integrase"/>
</dbReference>
<evidence type="ECO:0000256" key="6">
    <source>
        <dbReference type="SAM" id="MobiDB-lite"/>
    </source>
</evidence>
<comment type="similarity">
    <text evidence="1">Belongs to the 'phage' integrase family.</text>
</comment>
<gene>
    <name evidence="8" type="ORF">E1212_25250</name>
</gene>
<dbReference type="Proteomes" id="UP000295621">
    <property type="component" value="Unassembled WGS sequence"/>
</dbReference>
<dbReference type="InterPro" id="IPR011010">
    <property type="entry name" value="DNA_brk_join_enz"/>
</dbReference>
<dbReference type="RefSeq" id="WP_131987637.1">
    <property type="nucleotide sequence ID" value="NZ_SMKL01000082.1"/>
</dbReference>
<dbReference type="InterPro" id="IPR044068">
    <property type="entry name" value="CB"/>
</dbReference>
<dbReference type="InterPro" id="IPR010998">
    <property type="entry name" value="Integrase_recombinase_N"/>
</dbReference>
<dbReference type="EMBL" id="SMKL01000082">
    <property type="protein sequence ID" value="TDC47094.1"/>
    <property type="molecule type" value="Genomic_DNA"/>
</dbReference>
<dbReference type="GO" id="GO:0015074">
    <property type="term" value="P:DNA integration"/>
    <property type="evidence" value="ECO:0007669"/>
    <property type="project" value="UniProtKB-KW"/>
</dbReference>
<evidence type="ECO:0000256" key="3">
    <source>
        <dbReference type="ARBA" id="ARBA00023125"/>
    </source>
</evidence>
<keyword evidence="9" id="KW-1185">Reference proteome</keyword>
<name>A0A4R4RD67_9ACTN</name>
<dbReference type="OrthoDB" id="4529782at2"/>
<feature type="compositionally biased region" description="Basic residues" evidence="6">
    <location>
        <begin position="157"/>
        <end position="169"/>
    </location>
</feature>
<dbReference type="GO" id="GO:0006310">
    <property type="term" value="P:DNA recombination"/>
    <property type="evidence" value="ECO:0007669"/>
    <property type="project" value="UniProtKB-KW"/>
</dbReference>
<keyword evidence="2" id="KW-0229">DNA integration</keyword>
<feature type="region of interest" description="Disordered" evidence="6">
    <location>
        <begin position="154"/>
        <end position="173"/>
    </location>
</feature>
<feature type="region of interest" description="Disordered" evidence="6">
    <location>
        <begin position="460"/>
        <end position="483"/>
    </location>
</feature>
<evidence type="ECO:0000256" key="2">
    <source>
        <dbReference type="ARBA" id="ARBA00022908"/>
    </source>
</evidence>
<feature type="domain" description="Core-binding (CB)" evidence="7">
    <location>
        <begin position="64"/>
        <end position="144"/>
    </location>
</feature>
<protein>
    <submittedName>
        <fullName evidence="8">LacI family transcriptional regulator</fullName>
    </submittedName>
</protein>
<evidence type="ECO:0000256" key="5">
    <source>
        <dbReference type="PROSITE-ProRule" id="PRU01248"/>
    </source>
</evidence>
<evidence type="ECO:0000259" key="7">
    <source>
        <dbReference type="PROSITE" id="PS51900"/>
    </source>
</evidence>
<proteinExistence type="inferred from homology"/>
<dbReference type="PANTHER" id="PTHR30629">
    <property type="entry name" value="PROPHAGE INTEGRASE"/>
    <property type="match status" value="1"/>
</dbReference>
<sequence length="483" mass="53935">MGYAEKRSGYYLARFKWGDKLITVKDVNGRVIHFSTKRAATTAANIAETRAREQTWRDPSAGRMTFGAWANEWYERQDLAPSTMQNYKHHLEEHLLPAFEQTALADIFGAEVNEWERAELRAGYSVSSVQTWRTTLSTILGDAVAEGVIPANPAVRGRGRGKRAGRSRKRGPEKVTTDALGALLIAERAALLTGRDDEFVMVLADFWTGLRWGELVGLETRFVRSESIRVEFQLWEDDTGAFHPLPPKDDSYRDIDLPPWLSRLISSHIARTNPAPCPCHGRRYVFSAQRSAHPRRSAFSDWIFDPATTGWFPSRGKRLPPRPVSIAAEPWPGAVLRGRGNADRATACWTPIARGLTPHGLRHCHKTLMAELRTPEILSHERLGHELGGIGGRYSHVSPAMVDDLMRGLTDRWNDALDARLALGSTSPVGALDRLLGEHRARGQTDRVRVPEPRLAHARLRSRRPATPPSGRVIGTANDLETI</sequence>
<organism evidence="8 9">
    <name type="scientific">Jiangella ureilytica</name>
    <dbReference type="NCBI Taxonomy" id="2530374"/>
    <lineage>
        <taxon>Bacteria</taxon>
        <taxon>Bacillati</taxon>
        <taxon>Actinomycetota</taxon>
        <taxon>Actinomycetes</taxon>
        <taxon>Jiangellales</taxon>
        <taxon>Jiangellaceae</taxon>
        <taxon>Jiangella</taxon>
    </lineage>
</organism>
<keyword evidence="4" id="KW-0233">DNA recombination</keyword>
<dbReference type="PANTHER" id="PTHR30629:SF6">
    <property type="entry name" value="PROPHAGE INTEGRASE INTA-RELATED"/>
    <property type="match status" value="1"/>
</dbReference>
<dbReference type="GO" id="GO:0003677">
    <property type="term" value="F:DNA binding"/>
    <property type="evidence" value="ECO:0007669"/>
    <property type="project" value="UniProtKB-UniRule"/>
</dbReference>
<evidence type="ECO:0000256" key="4">
    <source>
        <dbReference type="ARBA" id="ARBA00023172"/>
    </source>
</evidence>
<accession>A0A4R4RD67</accession>
<keyword evidence="3 5" id="KW-0238">DNA-binding</keyword>
<comment type="caution">
    <text evidence="8">The sequence shown here is derived from an EMBL/GenBank/DDBJ whole genome shotgun (WGS) entry which is preliminary data.</text>
</comment>
<dbReference type="SUPFAM" id="SSF56349">
    <property type="entry name" value="DNA breaking-rejoining enzymes"/>
    <property type="match status" value="1"/>
</dbReference>
<dbReference type="InterPro" id="IPR004107">
    <property type="entry name" value="Integrase_SAM-like_N"/>
</dbReference>
<evidence type="ECO:0000313" key="8">
    <source>
        <dbReference type="EMBL" id="TDC47094.1"/>
    </source>
</evidence>
<dbReference type="AlphaFoldDB" id="A0A4R4RD67"/>